<name>A0A6I4IEZ6_9FLAO</name>
<dbReference type="Proteomes" id="UP000431264">
    <property type="component" value="Unassembled WGS sequence"/>
</dbReference>
<feature type="domain" description="DUF7619" evidence="4">
    <location>
        <begin position="754"/>
        <end position="883"/>
    </location>
</feature>
<proteinExistence type="predicted"/>
<comment type="caution">
    <text evidence="5">The sequence shown here is derived from an EMBL/GenBank/DDBJ whole genome shotgun (WGS) entry which is preliminary data.</text>
</comment>
<dbReference type="OrthoDB" id="1110367at2"/>
<evidence type="ECO:0000256" key="2">
    <source>
        <dbReference type="SAM" id="SignalP"/>
    </source>
</evidence>
<keyword evidence="1 2" id="KW-0732">Signal</keyword>
<dbReference type="EMBL" id="WQLW01000002">
    <property type="protein sequence ID" value="MVO08128.1"/>
    <property type="molecule type" value="Genomic_DNA"/>
</dbReference>
<gene>
    <name evidence="5" type="ORF">GOQ30_02985</name>
</gene>
<dbReference type="InterPro" id="IPR032675">
    <property type="entry name" value="LRR_dom_sf"/>
</dbReference>
<dbReference type="PANTHER" id="PTHR46433">
    <property type="entry name" value="ANK_REP_REGION DOMAIN-CONTAINING PROTEIN-RELATED"/>
    <property type="match status" value="1"/>
</dbReference>
<keyword evidence="6" id="KW-1185">Reference proteome</keyword>
<dbReference type="InterPro" id="IPR026444">
    <property type="entry name" value="Secre_tail"/>
</dbReference>
<dbReference type="AlphaFoldDB" id="A0A6I4IEZ6"/>
<protein>
    <submittedName>
        <fullName evidence="5">T9SS type A sorting domain-containing protein</fullName>
    </submittedName>
</protein>
<dbReference type="SUPFAM" id="SSF52058">
    <property type="entry name" value="L domain-like"/>
    <property type="match status" value="1"/>
</dbReference>
<evidence type="ECO:0000259" key="3">
    <source>
        <dbReference type="Pfam" id="PF18962"/>
    </source>
</evidence>
<organism evidence="5 6">
    <name type="scientific">Flavobacterium profundi</name>
    <dbReference type="NCBI Taxonomy" id="1774945"/>
    <lineage>
        <taxon>Bacteria</taxon>
        <taxon>Pseudomonadati</taxon>
        <taxon>Bacteroidota</taxon>
        <taxon>Flavobacteriia</taxon>
        <taxon>Flavobacteriales</taxon>
        <taxon>Flavobacteriaceae</taxon>
        <taxon>Flavobacterium</taxon>
    </lineage>
</organism>
<dbReference type="InterPro" id="IPR055353">
    <property type="entry name" value="DUF7619"/>
</dbReference>
<dbReference type="Pfam" id="PF18962">
    <property type="entry name" value="Por_Secre_tail"/>
    <property type="match status" value="1"/>
</dbReference>
<feature type="domain" description="Secretion system C-terminal sorting" evidence="3">
    <location>
        <begin position="902"/>
        <end position="970"/>
    </location>
</feature>
<dbReference type="Gene3D" id="3.80.10.10">
    <property type="entry name" value="Ribonuclease Inhibitor"/>
    <property type="match status" value="2"/>
</dbReference>
<sequence length="972" mass="108984">MKQIYFFLFICLSSNLSAQIINFPSANLKTKLLYADTTNATAKDINGNQIKIDTNDDNEIDINEAHQVYELDLNVVPTSLSNSINSISGLEYFINVKRFVIHFYYAQTISFSIFPHLEDLTCSGSTQLTMINLDGISNLKKLNLSGNYQIMEFNFSNVPLLEYLNINKTSVTSGTLDLTILPYLKEFYCRSQNLSSLNVQGLINLEKLDLYEADLTTLDLSSNIALKYLDCSAVILLSNLNIIGINTLEYLNISYTSLTDLNLTTNTSLKELIWRSQKIFTLDISTNLNLERLILDKTPGVGQVSFSFNSLNLSHLINLIEFSCNEQVNTPSLTNLDLSGCINLNKLKIVKSSIQNLDLSNNIHLKEISINNSVIESLNLSNLSELEKLNLNGTSSLNSWTHSHFPSLKDIYVENSGIPNLDLENSQLLLNVFGNNSAVDFVNLSSSTSLINVQLNNCPNLEMLLLKNGVSPSQWNNVNYSFNSPSLLYLCVDENNFSTYQSILNNYNNSQCQLNSFCTFVPSGTYYTIDGQIILDYNSNGCDSNDVKYPNLKFKLTNGTNVNYVFSNSDGDLNIPVIAGNNSLVPYLEDSNYFTISPSSTVINFPNQTSPYLQNFCISPIGTKHDLEIYIIPINPARPGFDADYKIIYKNKGNQVENGSVMLTFDDTVLDYLSSNPVYNSLATNSFSWNYTNLLPFETREIEISFNVNSPMEFPAVNNGDVLDFTTSISSGNTDQTPVDNIFVLNQTVLGSYDPNDKICLEGELVDISMVGKYVHYLIRFENTGTYPAQNIVVYDVIDLSKFDINSLIPLQSSHQFYTKFKGNKVEFIFENINLDFNDATNDGYIVFKIKTRNNLAIGQTFSNTASIFFDYNFPIITNEYVTAIQSVLGNQDFVFENEFVLYPNPANEIINITNKNQEEINSVEIYNLVGQIVIAIPNTTNKIDVSSLGIGTYFVKVNTEKGSAVTKFIKE</sequence>
<dbReference type="RefSeq" id="WP_140996529.1">
    <property type="nucleotide sequence ID" value="NZ_VDCZ01000002.1"/>
</dbReference>
<evidence type="ECO:0000313" key="5">
    <source>
        <dbReference type="EMBL" id="MVO08128.1"/>
    </source>
</evidence>
<dbReference type="PANTHER" id="PTHR46433:SF1">
    <property type="entry name" value="ANKYRIN REPEAT-CONTAINING PROTEIN"/>
    <property type="match status" value="1"/>
</dbReference>
<evidence type="ECO:0000256" key="1">
    <source>
        <dbReference type="ARBA" id="ARBA00022729"/>
    </source>
</evidence>
<dbReference type="Pfam" id="PF24595">
    <property type="entry name" value="DUF7619"/>
    <property type="match status" value="1"/>
</dbReference>
<dbReference type="NCBIfam" id="TIGR04183">
    <property type="entry name" value="Por_Secre_tail"/>
    <property type="match status" value="1"/>
</dbReference>
<evidence type="ECO:0000313" key="6">
    <source>
        <dbReference type="Proteomes" id="UP000431264"/>
    </source>
</evidence>
<reference evidence="6" key="1">
    <citation type="submission" date="2019-05" db="EMBL/GenBank/DDBJ databases">
        <title>Flavobacterium profundi sp. nov., isolated from a deep-sea seamount.</title>
        <authorList>
            <person name="Zhang D.-C."/>
        </authorList>
    </citation>
    <scope>NUCLEOTIDE SEQUENCE [LARGE SCALE GENOMIC DNA]</scope>
    <source>
        <strain evidence="6">TP390</strain>
    </source>
</reference>
<feature type="chain" id="PRO_5026349643" evidence="2">
    <location>
        <begin position="19"/>
        <end position="972"/>
    </location>
</feature>
<evidence type="ECO:0000259" key="4">
    <source>
        <dbReference type="Pfam" id="PF24595"/>
    </source>
</evidence>
<feature type="signal peptide" evidence="2">
    <location>
        <begin position="1"/>
        <end position="18"/>
    </location>
</feature>
<accession>A0A6I4IEZ6</accession>